<organism evidence="1 2">
    <name type="scientific">Cylicostephanus goldi</name>
    <name type="common">Nematode worm</name>
    <dbReference type="NCBI Taxonomy" id="71465"/>
    <lineage>
        <taxon>Eukaryota</taxon>
        <taxon>Metazoa</taxon>
        <taxon>Ecdysozoa</taxon>
        <taxon>Nematoda</taxon>
        <taxon>Chromadorea</taxon>
        <taxon>Rhabditida</taxon>
        <taxon>Rhabditina</taxon>
        <taxon>Rhabditomorpha</taxon>
        <taxon>Strongyloidea</taxon>
        <taxon>Strongylidae</taxon>
        <taxon>Cylicostephanus</taxon>
    </lineage>
</organism>
<dbReference type="Proteomes" id="UP000271889">
    <property type="component" value="Unassembled WGS sequence"/>
</dbReference>
<proteinExistence type="predicted"/>
<gene>
    <name evidence="1" type="ORF">CGOC_LOCUS6460</name>
</gene>
<accession>A0A3P6TRK2</accession>
<protein>
    <submittedName>
        <fullName evidence="1">Uncharacterized protein</fullName>
    </submittedName>
</protein>
<dbReference type="EMBL" id="UYRV01021156">
    <property type="protein sequence ID" value="VDK68884.1"/>
    <property type="molecule type" value="Genomic_DNA"/>
</dbReference>
<reference evidence="1 2" key="1">
    <citation type="submission" date="2018-11" db="EMBL/GenBank/DDBJ databases">
        <authorList>
            <consortium name="Pathogen Informatics"/>
        </authorList>
    </citation>
    <scope>NUCLEOTIDE SEQUENCE [LARGE SCALE GENOMIC DNA]</scope>
</reference>
<keyword evidence="2" id="KW-1185">Reference proteome</keyword>
<evidence type="ECO:0000313" key="1">
    <source>
        <dbReference type="EMBL" id="VDK68884.1"/>
    </source>
</evidence>
<sequence>MGFLGLVGGTPVTLDNTGYSGKAGEYLVTTGIAGFLKGRSEGFLASVGNRKLLCGNGTMPVIAGARGFLGGSKVEVTTGTTGALAMGNIDCGGIHD</sequence>
<name>A0A3P6TRK2_CYLGO</name>
<dbReference type="AlphaFoldDB" id="A0A3P6TRK2"/>
<evidence type="ECO:0000313" key="2">
    <source>
        <dbReference type="Proteomes" id="UP000271889"/>
    </source>
</evidence>